<evidence type="ECO:0000256" key="2">
    <source>
        <dbReference type="ARBA" id="ARBA00006278"/>
    </source>
</evidence>
<comment type="similarity">
    <text evidence="2">Belongs to the ferric reductase (FRE) family.</text>
</comment>
<keyword evidence="6 14" id="KW-0812">Transmembrane</keyword>
<dbReference type="PANTHER" id="PTHR32361:SF9">
    <property type="entry name" value="FERRIC REDUCTASE TRANSMEMBRANE COMPONENT 3-RELATED"/>
    <property type="match status" value="1"/>
</dbReference>
<dbReference type="KEGG" id="ccac:CcaHIS019_0401030"/>
<keyword evidence="17" id="KW-1185">Reference proteome</keyword>
<dbReference type="Pfam" id="PF01794">
    <property type="entry name" value="Ferric_reduct"/>
    <property type="match status" value="1"/>
</dbReference>
<evidence type="ECO:0000259" key="15">
    <source>
        <dbReference type="PROSITE" id="PS51384"/>
    </source>
</evidence>
<dbReference type="PROSITE" id="PS51384">
    <property type="entry name" value="FAD_FR"/>
    <property type="match status" value="1"/>
</dbReference>
<proteinExistence type="inferred from homology"/>
<dbReference type="SUPFAM" id="SSF52343">
    <property type="entry name" value="Ferredoxin reductase-like, C-terminal NADP-linked domain"/>
    <property type="match status" value="1"/>
</dbReference>
<gene>
    <name evidence="16" type="ORF">CcaverHIS019_0401030</name>
</gene>
<name>A0AA48L3J1_9TREE</name>
<keyword evidence="5" id="KW-1003">Cell membrane</keyword>
<dbReference type="GO" id="GO:0015677">
    <property type="term" value="P:copper ion import"/>
    <property type="evidence" value="ECO:0007669"/>
    <property type="project" value="TreeGrafter"/>
</dbReference>
<evidence type="ECO:0000256" key="6">
    <source>
        <dbReference type="ARBA" id="ARBA00022692"/>
    </source>
</evidence>
<evidence type="ECO:0000256" key="12">
    <source>
        <dbReference type="ARBA" id="ARBA00023180"/>
    </source>
</evidence>
<evidence type="ECO:0000256" key="7">
    <source>
        <dbReference type="ARBA" id="ARBA00022982"/>
    </source>
</evidence>
<dbReference type="Gene3D" id="3.40.50.80">
    <property type="entry name" value="Nucleotide-binding domain of ferredoxin-NADP reductase (FNR) module"/>
    <property type="match status" value="1"/>
</dbReference>
<evidence type="ECO:0000256" key="3">
    <source>
        <dbReference type="ARBA" id="ARBA00012668"/>
    </source>
</evidence>
<keyword evidence="10" id="KW-0406">Ion transport</keyword>
<dbReference type="EC" id="1.16.1.9" evidence="3"/>
<feature type="transmembrane region" description="Helical" evidence="14">
    <location>
        <begin position="171"/>
        <end position="188"/>
    </location>
</feature>
<comment type="catalytic activity">
    <reaction evidence="13">
        <text>2 a Fe(II)-siderophore + NADP(+) + H(+) = 2 a Fe(III)-siderophore + NADPH</text>
        <dbReference type="Rhea" id="RHEA:28795"/>
        <dbReference type="Rhea" id="RHEA-COMP:11342"/>
        <dbReference type="Rhea" id="RHEA-COMP:11344"/>
        <dbReference type="ChEBI" id="CHEBI:15378"/>
        <dbReference type="ChEBI" id="CHEBI:29033"/>
        <dbReference type="ChEBI" id="CHEBI:29034"/>
        <dbReference type="ChEBI" id="CHEBI:57783"/>
        <dbReference type="ChEBI" id="CHEBI:58349"/>
        <dbReference type="EC" id="1.16.1.9"/>
    </reaction>
</comment>
<dbReference type="InterPro" id="IPR017938">
    <property type="entry name" value="Riboflavin_synthase-like_b-brl"/>
</dbReference>
<feature type="transmembrane region" description="Helical" evidence="14">
    <location>
        <begin position="46"/>
        <end position="67"/>
    </location>
</feature>
<keyword evidence="11 14" id="KW-0472">Membrane</keyword>
<dbReference type="GO" id="GO:0005886">
    <property type="term" value="C:plasma membrane"/>
    <property type="evidence" value="ECO:0007669"/>
    <property type="project" value="UniProtKB-SubCell"/>
</dbReference>
<organism evidence="16 17">
    <name type="scientific">Cutaneotrichosporon cavernicola</name>
    <dbReference type="NCBI Taxonomy" id="279322"/>
    <lineage>
        <taxon>Eukaryota</taxon>
        <taxon>Fungi</taxon>
        <taxon>Dikarya</taxon>
        <taxon>Basidiomycota</taxon>
        <taxon>Agaricomycotina</taxon>
        <taxon>Tremellomycetes</taxon>
        <taxon>Trichosporonales</taxon>
        <taxon>Trichosporonaceae</taxon>
        <taxon>Cutaneotrichosporon</taxon>
    </lineage>
</organism>
<evidence type="ECO:0000256" key="13">
    <source>
        <dbReference type="ARBA" id="ARBA00048483"/>
    </source>
</evidence>
<protein>
    <recommendedName>
        <fullName evidence="3">ferric-chelate reductase (NADPH)</fullName>
        <ecNumber evidence="3">1.16.1.9</ecNumber>
    </recommendedName>
</protein>
<evidence type="ECO:0000256" key="9">
    <source>
        <dbReference type="ARBA" id="ARBA00023002"/>
    </source>
</evidence>
<evidence type="ECO:0000313" key="16">
    <source>
        <dbReference type="EMBL" id="BEI91283.1"/>
    </source>
</evidence>
<dbReference type="GO" id="GO:0006879">
    <property type="term" value="P:intracellular iron ion homeostasis"/>
    <property type="evidence" value="ECO:0007669"/>
    <property type="project" value="TreeGrafter"/>
</dbReference>
<keyword evidence="4" id="KW-0813">Transport</keyword>
<keyword evidence="9" id="KW-0560">Oxidoreductase</keyword>
<dbReference type="GO" id="GO:0006826">
    <property type="term" value="P:iron ion transport"/>
    <property type="evidence" value="ECO:0007669"/>
    <property type="project" value="TreeGrafter"/>
</dbReference>
<evidence type="ECO:0000256" key="10">
    <source>
        <dbReference type="ARBA" id="ARBA00023065"/>
    </source>
</evidence>
<feature type="transmembrane region" description="Helical" evidence="14">
    <location>
        <begin position="200"/>
        <end position="218"/>
    </location>
</feature>
<dbReference type="InterPro" id="IPR013121">
    <property type="entry name" value="Fe_red_NAD-bd_6"/>
</dbReference>
<dbReference type="RefSeq" id="XP_060456548.1">
    <property type="nucleotide sequence ID" value="XM_060599902.1"/>
</dbReference>
<evidence type="ECO:0000256" key="8">
    <source>
        <dbReference type="ARBA" id="ARBA00022989"/>
    </source>
</evidence>
<dbReference type="GeneID" id="85495153"/>
<keyword evidence="8 14" id="KW-1133">Transmembrane helix</keyword>
<dbReference type="InterPro" id="IPR017927">
    <property type="entry name" value="FAD-bd_FR_type"/>
</dbReference>
<dbReference type="SFLD" id="SFLDS00052">
    <property type="entry name" value="Ferric_Reductase_Domain"/>
    <property type="match status" value="1"/>
</dbReference>
<dbReference type="EMBL" id="AP028215">
    <property type="protein sequence ID" value="BEI91283.1"/>
    <property type="molecule type" value="Genomic_DNA"/>
</dbReference>
<reference evidence="16" key="1">
    <citation type="journal article" date="2023" name="BMC Genomics">
        <title>Chromosome-level genome assemblies of Cutaneotrichosporon spp. (Trichosporonales, Basidiomycota) reveal imbalanced evolution between nucleotide sequences and chromosome synteny.</title>
        <authorList>
            <person name="Kobayashi Y."/>
            <person name="Kayamori A."/>
            <person name="Aoki K."/>
            <person name="Shiwa Y."/>
            <person name="Matsutani M."/>
            <person name="Fujita N."/>
            <person name="Sugita T."/>
            <person name="Iwasaki W."/>
            <person name="Tanaka N."/>
            <person name="Takashima M."/>
        </authorList>
    </citation>
    <scope>NUCLEOTIDE SEQUENCE</scope>
    <source>
        <strain evidence="16">HIS019</strain>
    </source>
</reference>
<feature type="transmembrane region" description="Helical" evidence="14">
    <location>
        <begin position="230"/>
        <end position="249"/>
    </location>
</feature>
<evidence type="ECO:0000256" key="11">
    <source>
        <dbReference type="ARBA" id="ARBA00023136"/>
    </source>
</evidence>
<dbReference type="AlphaFoldDB" id="A0AA48L3J1"/>
<dbReference type="InterPro" id="IPR013130">
    <property type="entry name" value="Fe3_Rdtase_TM_dom"/>
</dbReference>
<feature type="domain" description="FAD-binding FR-type" evidence="15">
    <location>
        <begin position="280"/>
        <end position="386"/>
    </location>
</feature>
<evidence type="ECO:0000256" key="4">
    <source>
        <dbReference type="ARBA" id="ARBA00022448"/>
    </source>
</evidence>
<dbReference type="InterPro" id="IPR013112">
    <property type="entry name" value="FAD-bd_8"/>
</dbReference>
<dbReference type="CDD" id="cd06186">
    <property type="entry name" value="NOX_Duox_like_FAD_NADP"/>
    <property type="match status" value="1"/>
</dbReference>
<dbReference type="Pfam" id="PF08030">
    <property type="entry name" value="NAD_binding_6"/>
    <property type="match status" value="1"/>
</dbReference>
<dbReference type="Pfam" id="PF08022">
    <property type="entry name" value="FAD_binding_8"/>
    <property type="match status" value="1"/>
</dbReference>
<comment type="subcellular location">
    <subcellularLocation>
        <location evidence="1">Cell membrane</location>
        <topology evidence="1">Multi-pass membrane protein</topology>
    </subcellularLocation>
</comment>
<accession>A0AA48L3J1</accession>
<dbReference type="GO" id="GO:0052851">
    <property type="term" value="F:ferric-chelate reductase (NADPH) activity"/>
    <property type="evidence" value="ECO:0007669"/>
    <property type="project" value="UniProtKB-EC"/>
</dbReference>
<dbReference type="InterPro" id="IPR051410">
    <property type="entry name" value="Ferric/Cupric_Reductase"/>
</dbReference>
<evidence type="ECO:0000313" key="17">
    <source>
        <dbReference type="Proteomes" id="UP001233271"/>
    </source>
</evidence>
<evidence type="ECO:0000256" key="1">
    <source>
        <dbReference type="ARBA" id="ARBA00004651"/>
    </source>
</evidence>
<dbReference type="Proteomes" id="UP001233271">
    <property type="component" value="Chromosome 4"/>
</dbReference>
<evidence type="ECO:0000256" key="14">
    <source>
        <dbReference type="SAM" id="Phobius"/>
    </source>
</evidence>
<dbReference type="PANTHER" id="PTHR32361">
    <property type="entry name" value="FERRIC/CUPRIC REDUCTASE TRANSMEMBRANE COMPONENT"/>
    <property type="match status" value="1"/>
</dbReference>
<keyword evidence="7" id="KW-0249">Electron transport</keyword>
<keyword evidence="12" id="KW-0325">Glycoprotein</keyword>
<sequence length="614" mass="68501">MIQPLLDVVPLLASHTGSSPLQEPPPHPSLPWKRMRRARRHAAMRYYWYMVGAILLSWILLRGIFALRRRVLRRPTKTSRTWTFLTVRPLGLPYFPALTVDELLLVTVYTVGTIALSIFGSYFAGVLDYANPTGMVAVVQLPLIVGLVGRNNLLSTLTGISYDHINYLHRTSGRVCFLGGLAHTYGWWFGRGLGRHAWTWRIYTAIPAMAGLTILTFFSFRAIRNRYHQLFRDVHIVAALMFLIMTYFHTPEYRIWVWPALLLWSLDRVAGLARLLSVFLRSRGVPTATVELLDTDVLRICVPVPFKWKAGTHGYLSIPKVSEIPWEQHPFTFANIPTAKEGPSLAVFLMRVHGGFTRQLCDSLVNSTIARFPATVEGPYGEPVNVMHYDSLLCIAGGSGITLCLSHFLEVIAQADRGGRAPSSIRLAWNTRQLTHVRTIAPLLEDALEKLINLDLRIRIDIHVTRSHASDEPTDPNIGFDSTIPFECKLPAEHSPLLNHLRHLRGGSQSSYGSQCSSRASLASGEDGLGRLTEEERFRTGLGPMSAAYTRIHFGRSLVTDMIRTEANLVEGGGRLGVVVCGPPTLTLDARRGVTSVIPEVRAEIDLHSGSFCF</sequence>
<feature type="transmembrane region" description="Helical" evidence="14">
    <location>
        <begin position="103"/>
        <end position="123"/>
    </location>
</feature>
<dbReference type="SFLD" id="SFLDG01168">
    <property type="entry name" value="Ferric_reductase_subgroup_(FRE"/>
    <property type="match status" value="1"/>
</dbReference>
<dbReference type="SUPFAM" id="SSF63380">
    <property type="entry name" value="Riboflavin synthase domain-like"/>
    <property type="match status" value="1"/>
</dbReference>
<dbReference type="InterPro" id="IPR039261">
    <property type="entry name" value="FNR_nucleotide-bd"/>
</dbReference>
<feature type="transmembrane region" description="Helical" evidence="14">
    <location>
        <begin position="129"/>
        <end position="150"/>
    </location>
</feature>
<evidence type="ECO:0000256" key="5">
    <source>
        <dbReference type="ARBA" id="ARBA00022475"/>
    </source>
</evidence>